<evidence type="ECO:0000256" key="5">
    <source>
        <dbReference type="ARBA" id="ARBA00023125"/>
    </source>
</evidence>
<comment type="function">
    <text evidence="9">TFIIF is a general transcription initiation factor that binds to RNA polymerase II and helps to recruit it to the initiation complex in collaboration with TFIIB.</text>
</comment>
<evidence type="ECO:0000313" key="13">
    <source>
        <dbReference type="Proteomes" id="UP000594454"/>
    </source>
</evidence>
<dbReference type="Gene3D" id="1.10.10.10">
    <property type="entry name" value="Winged helix-like DNA-binding domain superfamily/Winged helix DNA-binding domain"/>
    <property type="match status" value="1"/>
</dbReference>
<dbReference type="GO" id="GO:0003677">
    <property type="term" value="F:DNA binding"/>
    <property type="evidence" value="ECO:0007669"/>
    <property type="project" value="UniProtKB-UniRule"/>
</dbReference>
<sequence>MSTNEGKAPKCELDLTNARRAVWLVKVPKYIAKKWEKAQNNAEVGKLRITKTRGQKTKLTMALSDATLNIDPHEKIPKDHELQVSTVTNQMLGVFSHDIPGSADEVSSENEKLLLDGRIVQKMDCRPVVDNCYMKLKSESIKKASVPERRVVRLDRIVQNFKPVSDHKHNIEHKERKKAEGKKCRDDKNAVLDQLFSAFEKHQYYNIKDLVKITRQPVGYLKEVMKEVCDYNMKHPHKNMWELKKEYRHYNAGEQN</sequence>
<keyword evidence="7 9" id="KW-0539">Nucleus</keyword>
<dbReference type="AlphaFoldDB" id="A0A7R8V680"/>
<comment type="similarity">
    <text evidence="2 9">Belongs to the TFIIF beta subunit family.</text>
</comment>
<dbReference type="SUPFAM" id="SSF50916">
    <property type="entry name" value="Rap30/74 interaction domains"/>
    <property type="match status" value="1"/>
</dbReference>
<evidence type="ECO:0000256" key="3">
    <source>
        <dbReference type="ARBA" id="ARBA00020815"/>
    </source>
</evidence>
<keyword evidence="4 9" id="KW-0805">Transcription regulation</keyword>
<keyword evidence="6 9" id="KW-0804">Transcription</keyword>
<dbReference type="InterPro" id="IPR036388">
    <property type="entry name" value="WH-like_DNA-bd_sf"/>
</dbReference>
<evidence type="ECO:0000256" key="8">
    <source>
        <dbReference type="ARBA" id="ARBA00033388"/>
    </source>
</evidence>
<comment type="subcellular location">
    <subcellularLocation>
        <location evidence="1 9">Nucleus</location>
    </subcellularLocation>
</comment>
<feature type="domain" description="TFIIF beta subunit N-terminal" evidence="11">
    <location>
        <begin position="20"/>
        <end position="111"/>
    </location>
</feature>
<dbReference type="Proteomes" id="UP000594454">
    <property type="component" value="Chromosome 6"/>
</dbReference>
<accession>A0A7R8V680</accession>
<evidence type="ECO:0000313" key="12">
    <source>
        <dbReference type="EMBL" id="CAD7092850.1"/>
    </source>
</evidence>
<dbReference type="InterPro" id="IPR036390">
    <property type="entry name" value="WH_DNA-bd_sf"/>
</dbReference>
<dbReference type="EMBL" id="LR899014">
    <property type="protein sequence ID" value="CAD7092850.1"/>
    <property type="molecule type" value="Genomic_DNA"/>
</dbReference>
<dbReference type="GO" id="GO:0006367">
    <property type="term" value="P:transcription initiation at RNA polymerase II promoter"/>
    <property type="evidence" value="ECO:0007669"/>
    <property type="project" value="UniProtKB-UniRule"/>
</dbReference>
<reference evidence="12 13" key="1">
    <citation type="submission" date="2020-11" db="EMBL/GenBank/DDBJ databases">
        <authorList>
            <person name="Wallbank WR R."/>
            <person name="Pardo Diaz C."/>
            <person name="Kozak K."/>
            <person name="Martin S."/>
            <person name="Jiggins C."/>
            <person name="Moest M."/>
            <person name="Warren A I."/>
            <person name="Generalovic N T."/>
            <person name="Byers J.R.P. K."/>
            <person name="Montejo-Kovacevich G."/>
            <person name="Yen C E."/>
        </authorList>
    </citation>
    <scope>NUCLEOTIDE SEQUENCE [LARGE SCALE GENOMIC DNA]</scope>
</reference>
<dbReference type="InterPro" id="IPR003196">
    <property type="entry name" value="TFIIF_beta"/>
</dbReference>
<dbReference type="OMA" id="QWDKATD"/>
<evidence type="ECO:0000256" key="1">
    <source>
        <dbReference type="ARBA" id="ARBA00004123"/>
    </source>
</evidence>
<dbReference type="OrthoDB" id="26094at2759"/>
<keyword evidence="13" id="KW-1185">Reference proteome</keyword>
<keyword evidence="5 9" id="KW-0238">DNA-binding</keyword>
<dbReference type="GO" id="GO:0005674">
    <property type="term" value="C:transcription factor TFIIF complex"/>
    <property type="evidence" value="ECO:0007669"/>
    <property type="project" value="InterPro"/>
</dbReference>
<dbReference type="CDD" id="cd07980">
    <property type="entry name" value="TFIIF_beta"/>
    <property type="match status" value="1"/>
</dbReference>
<feature type="domain" description="TFIIF beta subunit HTH" evidence="10">
    <location>
        <begin position="185"/>
        <end position="248"/>
    </location>
</feature>
<dbReference type="InterPro" id="IPR040504">
    <property type="entry name" value="TFIIF_beta_N"/>
</dbReference>
<name>A0A7R8V680_HERIL</name>
<dbReference type="InParanoid" id="A0A7R8V680"/>
<protein>
    <recommendedName>
        <fullName evidence="3 9">General transcription factor IIF subunit 2</fullName>
    </recommendedName>
    <alternativeName>
        <fullName evidence="8 9">Transcription initiation factor IIF subunit beta</fullName>
    </alternativeName>
</protein>
<dbReference type="PANTHER" id="PTHR10445:SF0">
    <property type="entry name" value="GENERAL TRANSCRIPTION FACTOR IIF SUBUNIT 2"/>
    <property type="match status" value="1"/>
</dbReference>
<evidence type="ECO:0000259" key="10">
    <source>
        <dbReference type="Pfam" id="PF02270"/>
    </source>
</evidence>
<dbReference type="PIRSF" id="PIRSF015849">
    <property type="entry name" value="TFIIF-beta"/>
    <property type="match status" value="1"/>
</dbReference>
<organism evidence="12 13">
    <name type="scientific">Hermetia illucens</name>
    <name type="common">Black soldier fly</name>
    <dbReference type="NCBI Taxonomy" id="343691"/>
    <lineage>
        <taxon>Eukaryota</taxon>
        <taxon>Metazoa</taxon>
        <taxon>Ecdysozoa</taxon>
        <taxon>Arthropoda</taxon>
        <taxon>Hexapoda</taxon>
        <taxon>Insecta</taxon>
        <taxon>Pterygota</taxon>
        <taxon>Neoptera</taxon>
        <taxon>Endopterygota</taxon>
        <taxon>Diptera</taxon>
        <taxon>Brachycera</taxon>
        <taxon>Stratiomyomorpha</taxon>
        <taxon>Stratiomyidae</taxon>
        <taxon>Hermetiinae</taxon>
        <taxon>Hermetia</taxon>
    </lineage>
</organism>
<dbReference type="InterPro" id="IPR011039">
    <property type="entry name" value="TFIIF_interaction"/>
</dbReference>
<gene>
    <name evidence="12" type="ORF">HERILL_LOCUS15178</name>
</gene>
<dbReference type="GO" id="GO:0006368">
    <property type="term" value="P:transcription elongation by RNA polymerase II"/>
    <property type="evidence" value="ECO:0007669"/>
    <property type="project" value="UniProtKB-ARBA"/>
</dbReference>
<dbReference type="Pfam" id="PF17683">
    <property type="entry name" value="TFIIF_beta_N"/>
    <property type="match status" value="1"/>
</dbReference>
<dbReference type="Pfam" id="PF02270">
    <property type="entry name" value="TFIIF_beta"/>
    <property type="match status" value="1"/>
</dbReference>
<proteinExistence type="inferred from homology"/>
<dbReference type="PANTHER" id="PTHR10445">
    <property type="entry name" value="GENERAL TRANSCRIPTION FACTOR IIF SUBUNIT 2"/>
    <property type="match status" value="1"/>
</dbReference>
<evidence type="ECO:0000256" key="4">
    <source>
        <dbReference type="ARBA" id="ARBA00023015"/>
    </source>
</evidence>
<evidence type="ECO:0000256" key="7">
    <source>
        <dbReference type="ARBA" id="ARBA00023242"/>
    </source>
</evidence>
<evidence type="ECO:0000256" key="9">
    <source>
        <dbReference type="PIRNR" id="PIRNR015849"/>
    </source>
</evidence>
<dbReference type="InterPro" id="IPR040450">
    <property type="entry name" value="TFIIF_beta_HTH"/>
</dbReference>
<evidence type="ECO:0000256" key="6">
    <source>
        <dbReference type="ARBA" id="ARBA00023163"/>
    </source>
</evidence>
<dbReference type="FunFam" id="1.10.10.10:FF:000035">
    <property type="entry name" value="General transcription factor IIF subunit 2"/>
    <property type="match status" value="1"/>
</dbReference>
<dbReference type="SUPFAM" id="SSF46785">
    <property type="entry name" value="Winged helix' DNA-binding domain"/>
    <property type="match status" value="1"/>
</dbReference>
<evidence type="ECO:0000256" key="2">
    <source>
        <dbReference type="ARBA" id="ARBA00009543"/>
    </source>
</evidence>
<evidence type="ECO:0000259" key="11">
    <source>
        <dbReference type="Pfam" id="PF17683"/>
    </source>
</evidence>